<gene>
    <name evidence="1" type="ORF">WKI67_03445</name>
</gene>
<evidence type="ECO:0000313" key="1">
    <source>
        <dbReference type="EMBL" id="MEJ8632483.1"/>
    </source>
</evidence>
<evidence type="ECO:0000313" key="2">
    <source>
        <dbReference type="Proteomes" id="UP001377168"/>
    </source>
</evidence>
<keyword evidence="1" id="KW-0378">Hydrolase</keyword>
<dbReference type="EC" id="3.7.-.-" evidence="1"/>
<organism evidence="1 2">
    <name type="scientific">Streptomyces achmelvichensis</name>
    <dbReference type="NCBI Taxonomy" id="3134111"/>
    <lineage>
        <taxon>Bacteria</taxon>
        <taxon>Bacillati</taxon>
        <taxon>Actinomycetota</taxon>
        <taxon>Actinomycetes</taxon>
        <taxon>Kitasatosporales</taxon>
        <taxon>Streptomycetaceae</taxon>
        <taxon>Streptomyces</taxon>
    </lineage>
</organism>
<dbReference type="EMBL" id="JBBKAJ010000021">
    <property type="protein sequence ID" value="MEJ8632483.1"/>
    <property type="molecule type" value="Genomic_DNA"/>
</dbReference>
<dbReference type="Proteomes" id="UP001377168">
    <property type="component" value="Unassembled WGS sequence"/>
</dbReference>
<sequence>MRLARCLIGRHPRFGIVEGDVTKPAGLKFRPINNNPHALHKPPFPHEPSHATVALSTVSILSPVTPSKIVAVAGNYCAPAARRRIKPSTLVPNLFLKPSTCVIGPGAPIFYPAFSSLLLHEAELAVVIKRECRNVTREAVADVVLGYTCANDLTAGDIQRTEPHWTRAKGFDGACPLGPWVETDISLEDAGNLAITCTVNGHVRQAARTSQTIHNITDLIVAITQAMTLLPGDIILTGTPPGYGPISIGDTVTITIERIGALTNTVHAESGR</sequence>
<comment type="caution">
    <text evidence="1">The sequence shown here is derived from an EMBL/GenBank/DDBJ whole genome shotgun (WGS) entry which is preliminary data.</text>
</comment>
<name>A0ACC6PLW7_9ACTN</name>
<accession>A0ACC6PLW7</accession>
<proteinExistence type="predicted"/>
<keyword evidence="2" id="KW-1185">Reference proteome</keyword>
<reference evidence="1" key="1">
    <citation type="submission" date="2024-03" db="EMBL/GenBank/DDBJ databases">
        <title>Novel Streptomyces species of biotechnological and ecological value are a feature of Machair soil.</title>
        <authorList>
            <person name="Prole J.R."/>
            <person name="Goodfellow M."/>
            <person name="Allenby N."/>
            <person name="Ward A.C."/>
        </authorList>
    </citation>
    <scope>NUCLEOTIDE SEQUENCE</scope>
    <source>
        <strain evidence="1">MS2.AVA.5</strain>
    </source>
</reference>
<protein>
    <submittedName>
        <fullName evidence="1">Fumarylacetoacetate hydrolase family protein</fullName>
        <ecNumber evidence="1">3.7.-.-</ecNumber>
    </submittedName>
</protein>